<comment type="caution">
    <text evidence="3">The sequence shown here is derived from an EMBL/GenBank/DDBJ whole genome shotgun (WGS) entry which is preliminary data.</text>
</comment>
<evidence type="ECO:0000256" key="1">
    <source>
        <dbReference type="SAM" id="Coils"/>
    </source>
</evidence>
<dbReference type="EMBL" id="LACB01000090">
    <property type="protein sequence ID" value="KAJ9489218.1"/>
    <property type="molecule type" value="Genomic_DNA"/>
</dbReference>
<reference evidence="3" key="1">
    <citation type="submission" date="2015-06" db="EMBL/GenBank/DDBJ databases">
        <authorList>
            <person name="Nguyen H."/>
        </authorList>
    </citation>
    <scope>NUCLEOTIDE SEQUENCE</scope>
    <source>
        <strain evidence="3">DAOM 180753</strain>
    </source>
</reference>
<accession>A0AAI9TLA9</accession>
<protein>
    <submittedName>
        <fullName evidence="3">Uncharacterized protein</fullName>
    </submittedName>
</protein>
<dbReference type="Proteomes" id="UP001227192">
    <property type="component" value="Unassembled WGS sequence"/>
</dbReference>
<reference evidence="3" key="2">
    <citation type="journal article" date="2016" name="Fungal Biol.">
        <title>Ochratoxin A production by Penicillium thymicola.</title>
        <authorList>
            <person name="Nguyen H.D.T."/>
            <person name="McMullin D.R."/>
            <person name="Ponomareva E."/>
            <person name="Riley R."/>
            <person name="Pomraning K.R."/>
            <person name="Baker S.E."/>
            <person name="Seifert K.A."/>
        </authorList>
    </citation>
    <scope>NUCLEOTIDE SEQUENCE</scope>
    <source>
        <strain evidence="3">DAOM 180753</strain>
    </source>
</reference>
<feature type="region of interest" description="Disordered" evidence="2">
    <location>
        <begin position="1"/>
        <end position="32"/>
    </location>
</feature>
<gene>
    <name evidence="3" type="ORF">VN97_g4050</name>
</gene>
<keyword evidence="4" id="KW-1185">Reference proteome</keyword>
<sequence>MLSQKWPLSPSGEPSGHTSKKPEHVTRSILNRYHRTHNLKERKFETMATEIVKSDDLTMDTSESRIGNHEGLAILSRLDALRIEIKELQKRMARSERILDSVRATKYATGT</sequence>
<proteinExistence type="predicted"/>
<evidence type="ECO:0000256" key="2">
    <source>
        <dbReference type="SAM" id="MobiDB-lite"/>
    </source>
</evidence>
<name>A0AAI9TLA9_PENTH</name>
<keyword evidence="1" id="KW-0175">Coiled coil</keyword>
<evidence type="ECO:0000313" key="4">
    <source>
        <dbReference type="Proteomes" id="UP001227192"/>
    </source>
</evidence>
<dbReference type="AlphaFoldDB" id="A0AAI9TLA9"/>
<feature type="coiled-coil region" evidence="1">
    <location>
        <begin position="78"/>
        <end position="105"/>
    </location>
</feature>
<organism evidence="3 4">
    <name type="scientific">Penicillium thymicola</name>
    <dbReference type="NCBI Taxonomy" id="293382"/>
    <lineage>
        <taxon>Eukaryota</taxon>
        <taxon>Fungi</taxon>
        <taxon>Dikarya</taxon>
        <taxon>Ascomycota</taxon>
        <taxon>Pezizomycotina</taxon>
        <taxon>Eurotiomycetes</taxon>
        <taxon>Eurotiomycetidae</taxon>
        <taxon>Eurotiales</taxon>
        <taxon>Aspergillaceae</taxon>
        <taxon>Penicillium</taxon>
    </lineage>
</organism>
<evidence type="ECO:0000313" key="3">
    <source>
        <dbReference type="EMBL" id="KAJ9489218.1"/>
    </source>
</evidence>